<dbReference type="InterPro" id="IPR051796">
    <property type="entry name" value="ISF_SsuE-like"/>
</dbReference>
<evidence type="ECO:0000256" key="1">
    <source>
        <dbReference type="ARBA" id="ARBA00001917"/>
    </source>
</evidence>
<feature type="domain" description="NADPH-dependent FMN reductase-like" evidence="6">
    <location>
        <begin position="1"/>
        <end position="128"/>
    </location>
</feature>
<dbReference type="EMBL" id="SUTG01000006">
    <property type="protein sequence ID" value="MBE6512008.1"/>
    <property type="molecule type" value="Genomic_DNA"/>
</dbReference>
<dbReference type="InterPro" id="IPR029039">
    <property type="entry name" value="Flavoprotein-like_sf"/>
</dbReference>
<evidence type="ECO:0000313" key="8">
    <source>
        <dbReference type="Proteomes" id="UP000732619"/>
    </source>
</evidence>
<keyword evidence="3" id="KW-0285">Flavoprotein</keyword>
<evidence type="ECO:0000259" key="6">
    <source>
        <dbReference type="Pfam" id="PF03358"/>
    </source>
</evidence>
<dbReference type="GO" id="GO:0016491">
    <property type="term" value="F:oxidoreductase activity"/>
    <property type="evidence" value="ECO:0007669"/>
    <property type="project" value="InterPro"/>
</dbReference>
<dbReference type="InterPro" id="IPR005025">
    <property type="entry name" value="FMN_Rdtase-like_dom"/>
</dbReference>
<reference evidence="7" key="1">
    <citation type="submission" date="2019-04" db="EMBL/GenBank/DDBJ databases">
        <title>Evolution of Biomass-Degrading Anaerobic Consortia Revealed by Metagenomics.</title>
        <authorList>
            <person name="Peng X."/>
        </authorList>
    </citation>
    <scope>NUCLEOTIDE SEQUENCE</scope>
    <source>
        <strain evidence="7">SIG14</strain>
    </source>
</reference>
<accession>A0A8T3VUB0</accession>
<comment type="similarity">
    <text evidence="5">Belongs to the SsuE family. Isf subfamily.</text>
</comment>
<evidence type="ECO:0000256" key="4">
    <source>
        <dbReference type="ARBA" id="ARBA00022643"/>
    </source>
</evidence>
<dbReference type="Gene3D" id="3.40.50.360">
    <property type="match status" value="1"/>
</dbReference>
<comment type="caution">
    <text evidence="7">The sequence shown here is derived from an EMBL/GenBank/DDBJ whole genome shotgun (WGS) entry which is preliminary data.</text>
</comment>
<name>A0A8T3VUB0_METOL</name>
<dbReference type="PANTHER" id="PTHR43278">
    <property type="entry name" value="NAD(P)H-DEPENDENT FMN-CONTAINING OXIDOREDUCTASE YWQN-RELATED"/>
    <property type="match status" value="1"/>
</dbReference>
<dbReference type="PANTHER" id="PTHR43278:SF2">
    <property type="entry name" value="IRON-SULFUR FLAVOPROTEIN"/>
    <property type="match status" value="1"/>
</dbReference>
<evidence type="ECO:0000256" key="2">
    <source>
        <dbReference type="ARBA" id="ARBA00001966"/>
    </source>
</evidence>
<dbReference type="Proteomes" id="UP000732619">
    <property type="component" value="Unassembled WGS sequence"/>
</dbReference>
<protein>
    <submittedName>
        <fullName evidence="7">NAD(P)H-dependent oxidoreductase</fullName>
    </submittedName>
</protein>
<dbReference type="SUPFAM" id="SSF52218">
    <property type="entry name" value="Flavoproteins"/>
    <property type="match status" value="1"/>
</dbReference>
<evidence type="ECO:0000313" key="7">
    <source>
        <dbReference type="EMBL" id="MBE6512008.1"/>
    </source>
</evidence>
<sequence>MKYVIINGSPRKKNTWSMVKQAKANLGDDAEFEEIQLMKAKIPMCNGCFKCIMEGEDHCPHKDIVQSIIDKIRWADGIIISSPVYAMNVTGLLKNFFDHTAYLYHRPEFFEKKALIVVSTAGAGQKDVAKYIDETLRHWGFNKNYKITYACGGKEDINRKEINKISQKFHKDVSSKKLHSPKIMDLIFYNVWRAMALSKDPIEADAKYWESTGLVNHDFAPNVNLGILKKAFAKIMFSILKKVMK</sequence>
<organism evidence="7 8">
    <name type="scientific">Methanobrevibacter olleyae</name>
    <dbReference type="NCBI Taxonomy" id="294671"/>
    <lineage>
        <taxon>Archaea</taxon>
        <taxon>Methanobacteriati</taxon>
        <taxon>Methanobacteriota</taxon>
        <taxon>Methanomada group</taxon>
        <taxon>Methanobacteria</taxon>
        <taxon>Methanobacteriales</taxon>
        <taxon>Methanobacteriaceae</taxon>
        <taxon>Methanobrevibacter</taxon>
    </lineage>
</organism>
<comment type="cofactor">
    <cofactor evidence="2">
        <name>[4Fe-4S] cluster</name>
        <dbReference type="ChEBI" id="CHEBI:49883"/>
    </cofactor>
</comment>
<dbReference type="AlphaFoldDB" id="A0A8T3VUB0"/>
<comment type="cofactor">
    <cofactor evidence="1">
        <name>FMN</name>
        <dbReference type="ChEBI" id="CHEBI:58210"/>
    </cofactor>
</comment>
<evidence type="ECO:0000256" key="5">
    <source>
        <dbReference type="ARBA" id="ARBA00038292"/>
    </source>
</evidence>
<dbReference type="Pfam" id="PF03358">
    <property type="entry name" value="FMN_red"/>
    <property type="match status" value="1"/>
</dbReference>
<proteinExistence type="inferred from homology"/>
<keyword evidence="4" id="KW-0288">FMN</keyword>
<evidence type="ECO:0000256" key="3">
    <source>
        <dbReference type="ARBA" id="ARBA00022630"/>
    </source>
</evidence>
<gene>
    <name evidence="7" type="ORF">E7Z75_02490</name>
</gene>